<dbReference type="Gene3D" id="1.10.510.10">
    <property type="entry name" value="Transferase(Phosphotransferase) domain 1"/>
    <property type="match status" value="1"/>
</dbReference>
<reference evidence="2 3" key="1">
    <citation type="journal article" date="2018" name="Evol. Lett.">
        <title>Horizontal gene cluster transfer increased hallucinogenic mushroom diversity.</title>
        <authorList>
            <person name="Reynolds H.T."/>
            <person name="Vijayakumar V."/>
            <person name="Gluck-Thaler E."/>
            <person name="Korotkin H.B."/>
            <person name="Matheny P.B."/>
            <person name="Slot J.C."/>
        </authorList>
    </citation>
    <scope>NUCLEOTIDE SEQUENCE [LARGE SCALE GENOMIC DNA]</scope>
    <source>
        <strain evidence="2 3">2629</strain>
    </source>
</reference>
<dbReference type="EMBL" id="NHTK01004204">
    <property type="protein sequence ID" value="PPQ87734.1"/>
    <property type="molecule type" value="Genomic_DNA"/>
</dbReference>
<evidence type="ECO:0000259" key="1">
    <source>
        <dbReference type="Pfam" id="PF17667"/>
    </source>
</evidence>
<proteinExistence type="predicted"/>
<sequence>MKVERSEGLCEDNMISAYIHALFCHRALWVDGVHLRDISLASIIWDKDRHVGVLHDFDLARHFGSKGATSHENTGTVPFMALDLLGNDGQSGLVPRRYRHDAEAF</sequence>
<comment type="caution">
    <text evidence="2">The sequence shown here is derived from an EMBL/GenBank/DDBJ whole genome shotgun (WGS) entry which is preliminary data.</text>
</comment>
<dbReference type="Pfam" id="PF17667">
    <property type="entry name" value="Pkinase_fungal"/>
    <property type="match status" value="1"/>
</dbReference>
<dbReference type="SUPFAM" id="SSF56112">
    <property type="entry name" value="Protein kinase-like (PK-like)"/>
    <property type="match status" value="1"/>
</dbReference>
<gene>
    <name evidence="2" type="ORF">CVT24_008385</name>
</gene>
<dbReference type="Proteomes" id="UP000284842">
    <property type="component" value="Unassembled WGS sequence"/>
</dbReference>
<feature type="domain" description="Fungal-type protein kinase" evidence="1">
    <location>
        <begin position="13"/>
        <end position="105"/>
    </location>
</feature>
<dbReference type="InterPro" id="IPR040976">
    <property type="entry name" value="Pkinase_fungal"/>
</dbReference>
<dbReference type="InParanoid" id="A0A409XAI9"/>
<name>A0A409XAI9_9AGAR</name>
<protein>
    <recommendedName>
        <fullName evidence="1">Fungal-type protein kinase domain-containing protein</fullName>
    </recommendedName>
</protein>
<dbReference type="AlphaFoldDB" id="A0A409XAI9"/>
<keyword evidence="3" id="KW-1185">Reference proteome</keyword>
<evidence type="ECO:0000313" key="2">
    <source>
        <dbReference type="EMBL" id="PPQ87734.1"/>
    </source>
</evidence>
<evidence type="ECO:0000313" key="3">
    <source>
        <dbReference type="Proteomes" id="UP000284842"/>
    </source>
</evidence>
<dbReference type="OrthoDB" id="5569250at2759"/>
<feature type="non-terminal residue" evidence="2">
    <location>
        <position position="105"/>
    </location>
</feature>
<dbReference type="InterPro" id="IPR011009">
    <property type="entry name" value="Kinase-like_dom_sf"/>
</dbReference>
<organism evidence="2 3">
    <name type="scientific">Panaeolus cyanescens</name>
    <dbReference type="NCBI Taxonomy" id="181874"/>
    <lineage>
        <taxon>Eukaryota</taxon>
        <taxon>Fungi</taxon>
        <taxon>Dikarya</taxon>
        <taxon>Basidiomycota</taxon>
        <taxon>Agaricomycotina</taxon>
        <taxon>Agaricomycetes</taxon>
        <taxon>Agaricomycetidae</taxon>
        <taxon>Agaricales</taxon>
        <taxon>Agaricineae</taxon>
        <taxon>Galeropsidaceae</taxon>
        <taxon>Panaeolus</taxon>
    </lineage>
</organism>
<accession>A0A409XAI9</accession>